<keyword evidence="1" id="KW-1133">Transmembrane helix</keyword>
<keyword evidence="3" id="KW-1185">Reference proteome</keyword>
<name>A0A4Q2EK90_9ACTN</name>
<comment type="caution">
    <text evidence="2">The sequence shown here is derived from an EMBL/GenBank/DDBJ whole genome shotgun (WGS) entry which is preliminary data.</text>
</comment>
<dbReference type="Proteomes" id="UP000290624">
    <property type="component" value="Unassembled WGS sequence"/>
</dbReference>
<feature type="transmembrane region" description="Helical" evidence="1">
    <location>
        <begin position="15"/>
        <end position="36"/>
    </location>
</feature>
<evidence type="ECO:0000313" key="3">
    <source>
        <dbReference type="Proteomes" id="UP000290624"/>
    </source>
</evidence>
<evidence type="ECO:0000313" key="2">
    <source>
        <dbReference type="EMBL" id="RXW32894.1"/>
    </source>
</evidence>
<keyword evidence="1" id="KW-0472">Membrane</keyword>
<proteinExistence type="predicted"/>
<organism evidence="2 3">
    <name type="scientific">Propioniciclava flava</name>
    <dbReference type="NCBI Taxonomy" id="2072026"/>
    <lineage>
        <taxon>Bacteria</taxon>
        <taxon>Bacillati</taxon>
        <taxon>Actinomycetota</taxon>
        <taxon>Actinomycetes</taxon>
        <taxon>Propionibacteriales</taxon>
        <taxon>Propionibacteriaceae</taxon>
        <taxon>Propioniciclava</taxon>
    </lineage>
</organism>
<feature type="transmembrane region" description="Helical" evidence="1">
    <location>
        <begin position="42"/>
        <end position="64"/>
    </location>
</feature>
<dbReference type="RefSeq" id="WP_129457778.1">
    <property type="nucleotide sequence ID" value="NZ_PPCV01000002.1"/>
</dbReference>
<reference evidence="2 3" key="1">
    <citation type="submission" date="2018-01" db="EMBL/GenBank/DDBJ databases">
        <title>Lactibacter flavus gen. nov., sp. nov., a novel bacterium of the family Propionibacteriaceae isolated from raw milk and dairy products.</title>
        <authorList>
            <person name="Wenning M."/>
            <person name="Breitenwieser F."/>
            <person name="Huptas C."/>
            <person name="von Neubeck M."/>
            <person name="Busse H.-J."/>
            <person name="Scherer S."/>
        </authorList>
    </citation>
    <scope>NUCLEOTIDE SEQUENCE [LARGE SCALE GENOMIC DNA]</scope>
    <source>
        <strain evidence="2 3">VG341</strain>
    </source>
</reference>
<sequence>MNDHTLQRLRTSRRYAWVGPGLAITCMVALVAWGLASQQPGLVVVASSAAIAAGVTGTSVWVSLSRRIAALEAVR</sequence>
<accession>A0A4Q2EK90</accession>
<protein>
    <submittedName>
        <fullName evidence="2">Uncharacterized protein</fullName>
    </submittedName>
</protein>
<dbReference type="EMBL" id="PPCV01000002">
    <property type="protein sequence ID" value="RXW32894.1"/>
    <property type="molecule type" value="Genomic_DNA"/>
</dbReference>
<dbReference type="AlphaFoldDB" id="A0A4Q2EK90"/>
<evidence type="ECO:0000256" key="1">
    <source>
        <dbReference type="SAM" id="Phobius"/>
    </source>
</evidence>
<gene>
    <name evidence="2" type="ORF">C1706_03140</name>
</gene>
<keyword evidence="1" id="KW-0812">Transmembrane</keyword>